<sequence>MQLSRAIGWAASSRSALHGQRYAPATCARAAWRQRRRLWAFRVAAEATDSRPHLIMLTLRKPVGLVFEQKPEGGPVYVAEVVEGGAAARTGKVLPGDILSKCSAVVLKAGKEGLYEAEGYGQRPYDNWEVIEYDCEGKDFKTVMTALRSNNERWGKMDVTLVLRRP</sequence>
<dbReference type="InterPro" id="IPR036034">
    <property type="entry name" value="PDZ_sf"/>
</dbReference>
<evidence type="ECO:0008006" key="3">
    <source>
        <dbReference type="Google" id="ProtNLM"/>
    </source>
</evidence>
<gene>
    <name evidence="1" type="ORF">Vafri_2644</name>
</gene>
<organism evidence="1 2">
    <name type="scientific">Volvox africanus</name>
    <dbReference type="NCBI Taxonomy" id="51714"/>
    <lineage>
        <taxon>Eukaryota</taxon>
        <taxon>Viridiplantae</taxon>
        <taxon>Chlorophyta</taxon>
        <taxon>core chlorophytes</taxon>
        <taxon>Chlorophyceae</taxon>
        <taxon>CS clade</taxon>
        <taxon>Chlamydomonadales</taxon>
        <taxon>Volvocaceae</taxon>
        <taxon>Volvox</taxon>
    </lineage>
</organism>
<reference evidence="1" key="1">
    <citation type="journal article" date="2021" name="Proc. Natl. Acad. Sci. U.S.A.">
        <title>Three genomes in the algal genus Volvox reveal the fate of a haploid sex-determining region after a transition to homothallism.</title>
        <authorList>
            <person name="Yamamoto K."/>
            <person name="Hamaji T."/>
            <person name="Kawai-Toyooka H."/>
            <person name="Matsuzaki R."/>
            <person name="Takahashi F."/>
            <person name="Nishimura Y."/>
            <person name="Kawachi M."/>
            <person name="Noguchi H."/>
            <person name="Minakuchi Y."/>
            <person name="Umen J.G."/>
            <person name="Toyoda A."/>
            <person name="Nozaki H."/>
        </authorList>
    </citation>
    <scope>NUCLEOTIDE SEQUENCE</scope>
    <source>
        <strain evidence="1">NIES-3780</strain>
    </source>
</reference>
<evidence type="ECO:0000313" key="2">
    <source>
        <dbReference type="Proteomes" id="UP000747399"/>
    </source>
</evidence>
<dbReference type="AlphaFoldDB" id="A0A8J4AUF2"/>
<keyword evidence="2" id="KW-1185">Reference proteome</keyword>
<dbReference type="EMBL" id="BNCO01000003">
    <property type="protein sequence ID" value="GIL45392.1"/>
    <property type="molecule type" value="Genomic_DNA"/>
</dbReference>
<dbReference type="Gene3D" id="2.30.42.10">
    <property type="match status" value="1"/>
</dbReference>
<evidence type="ECO:0000313" key="1">
    <source>
        <dbReference type="EMBL" id="GIL45392.1"/>
    </source>
</evidence>
<comment type="caution">
    <text evidence="1">The sequence shown here is derived from an EMBL/GenBank/DDBJ whole genome shotgun (WGS) entry which is preliminary data.</text>
</comment>
<protein>
    <recommendedName>
        <fullName evidence="3">PDZ domain-containing protein</fullName>
    </recommendedName>
</protein>
<dbReference type="CDD" id="cd00136">
    <property type="entry name" value="PDZ_canonical"/>
    <property type="match status" value="1"/>
</dbReference>
<accession>A0A8J4AUF2</accession>
<name>A0A8J4AUF2_9CHLO</name>
<dbReference type="SUPFAM" id="SSF50156">
    <property type="entry name" value="PDZ domain-like"/>
    <property type="match status" value="1"/>
</dbReference>
<dbReference type="Proteomes" id="UP000747399">
    <property type="component" value="Unassembled WGS sequence"/>
</dbReference>
<proteinExistence type="predicted"/>